<dbReference type="PANTHER" id="PTHR11177">
    <property type="entry name" value="CHITINASE"/>
    <property type="match status" value="1"/>
</dbReference>
<evidence type="ECO:0000256" key="14">
    <source>
        <dbReference type="SAM" id="SignalP"/>
    </source>
</evidence>
<dbReference type="Gene3D" id="3.20.20.80">
    <property type="entry name" value="Glycosidases"/>
    <property type="match status" value="1"/>
</dbReference>
<dbReference type="InterPro" id="IPR001223">
    <property type="entry name" value="Glyco_hydro18_cat"/>
</dbReference>
<keyword evidence="9" id="KW-0119">Carbohydrate metabolism</keyword>
<dbReference type="EC" id="3.2.1.14" evidence="4"/>
<evidence type="ECO:0000256" key="13">
    <source>
        <dbReference type="RuleBase" id="RU000489"/>
    </source>
</evidence>
<dbReference type="CDD" id="cd00035">
    <property type="entry name" value="ChtBD1"/>
    <property type="match status" value="1"/>
</dbReference>
<comment type="caution">
    <text evidence="17">The sequence shown here is derived from an EMBL/GenBank/DDBJ whole genome shotgun (WGS) entry which is preliminary data.</text>
</comment>
<dbReference type="InterPro" id="IPR001579">
    <property type="entry name" value="Glyco_hydro_18_chit_AS"/>
</dbReference>
<dbReference type="InterPro" id="IPR050314">
    <property type="entry name" value="Glycosyl_Hydrlase_18"/>
</dbReference>
<evidence type="ECO:0000256" key="6">
    <source>
        <dbReference type="ARBA" id="ARBA00022669"/>
    </source>
</evidence>
<evidence type="ECO:0000256" key="11">
    <source>
        <dbReference type="ARBA" id="ARBA00023326"/>
    </source>
</evidence>
<dbReference type="InterPro" id="IPR001002">
    <property type="entry name" value="Chitin-bd_1"/>
</dbReference>
<keyword evidence="8" id="KW-0146">Chitin degradation</keyword>
<dbReference type="GO" id="GO:0000272">
    <property type="term" value="P:polysaccharide catabolic process"/>
    <property type="evidence" value="ECO:0007669"/>
    <property type="project" value="UniProtKB-KW"/>
</dbReference>
<evidence type="ECO:0000256" key="12">
    <source>
        <dbReference type="PROSITE-ProRule" id="PRU00261"/>
    </source>
</evidence>
<feature type="disulfide bond" evidence="12">
    <location>
        <begin position="116"/>
        <end position="130"/>
    </location>
</feature>
<feature type="domain" description="GH18" evidence="16">
    <location>
        <begin position="153"/>
        <end position="516"/>
    </location>
</feature>
<keyword evidence="5" id="KW-0964">Secreted</keyword>
<dbReference type="InterPro" id="IPR017853">
    <property type="entry name" value="GH"/>
</dbReference>
<evidence type="ECO:0000256" key="4">
    <source>
        <dbReference type="ARBA" id="ARBA00012729"/>
    </source>
</evidence>
<dbReference type="EMBL" id="MU858269">
    <property type="protein sequence ID" value="KAK4207881.1"/>
    <property type="molecule type" value="Genomic_DNA"/>
</dbReference>
<dbReference type="GO" id="GO:0008061">
    <property type="term" value="F:chitin binding"/>
    <property type="evidence" value="ECO:0007669"/>
    <property type="project" value="UniProtKB-UniRule"/>
</dbReference>
<dbReference type="PROSITE" id="PS50941">
    <property type="entry name" value="CHIT_BIND_I_2"/>
    <property type="match status" value="1"/>
</dbReference>
<protein>
    <recommendedName>
        <fullName evidence="4">chitinase</fullName>
        <ecNumber evidence="4">3.2.1.14</ecNumber>
    </recommendedName>
</protein>
<dbReference type="SUPFAM" id="SSF57016">
    <property type="entry name" value="Plant lectins/antimicrobial peptides"/>
    <property type="match status" value="1"/>
</dbReference>
<evidence type="ECO:0000256" key="5">
    <source>
        <dbReference type="ARBA" id="ARBA00022525"/>
    </source>
</evidence>
<organism evidence="17 18">
    <name type="scientific">Rhypophila decipiens</name>
    <dbReference type="NCBI Taxonomy" id="261697"/>
    <lineage>
        <taxon>Eukaryota</taxon>
        <taxon>Fungi</taxon>
        <taxon>Dikarya</taxon>
        <taxon>Ascomycota</taxon>
        <taxon>Pezizomycotina</taxon>
        <taxon>Sordariomycetes</taxon>
        <taxon>Sordariomycetidae</taxon>
        <taxon>Sordariales</taxon>
        <taxon>Naviculisporaceae</taxon>
        <taxon>Rhypophila</taxon>
    </lineage>
</organism>
<dbReference type="GO" id="GO:0005576">
    <property type="term" value="C:extracellular region"/>
    <property type="evidence" value="ECO:0007669"/>
    <property type="project" value="UniProtKB-SubCell"/>
</dbReference>
<comment type="catalytic activity">
    <reaction evidence="1">
        <text>Random endo-hydrolysis of N-acetyl-beta-D-glucosaminide (1-&gt;4)-beta-linkages in chitin and chitodextrins.</text>
        <dbReference type="EC" id="3.2.1.14"/>
    </reaction>
</comment>
<dbReference type="PROSITE" id="PS01095">
    <property type="entry name" value="GH18_1"/>
    <property type="match status" value="1"/>
</dbReference>
<evidence type="ECO:0000256" key="9">
    <source>
        <dbReference type="ARBA" id="ARBA00023277"/>
    </source>
</evidence>
<evidence type="ECO:0000256" key="10">
    <source>
        <dbReference type="ARBA" id="ARBA00023295"/>
    </source>
</evidence>
<feature type="disulfide bond" evidence="12">
    <location>
        <begin position="111"/>
        <end position="123"/>
    </location>
</feature>
<feature type="domain" description="Chitin-binding type-1" evidence="15">
    <location>
        <begin position="97"/>
        <end position="140"/>
    </location>
</feature>
<keyword evidence="14" id="KW-0732">Signal</keyword>
<feature type="disulfide bond" evidence="12">
    <location>
        <begin position="134"/>
        <end position="138"/>
    </location>
</feature>
<reference evidence="17" key="1">
    <citation type="journal article" date="2023" name="Mol. Phylogenet. Evol.">
        <title>Genome-scale phylogeny and comparative genomics of the fungal order Sordariales.</title>
        <authorList>
            <person name="Hensen N."/>
            <person name="Bonometti L."/>
            <person name="Westerberg I."/>
            <person name="Brannstrom I.O."/>
            <person name="Guillou S."/>
            <person name="Cros-Aarteil S."/>
            <person name="Calhoun S."/>
            <person name="Haridas S."/>
            <person name="Kuo A."/>
            <person name="Mondo S."/>
            <person name="Pangilinan J."/>
            <person name="Riley R."/>
            <person name="LaButti K."/>
            <person name="Andreopoulos B."/>
            <person name="Lipzen A."/>
            <person name="Chen C."/>
            <person name="Yan M."/>
            <person name="Daum C."/>
            <person name="Ng V."/>
            <person name="Clum A."/>
            <person name="Steindorff A."/>
            <person name="Ohm R.A."/>
            <person name="Martin F."/>
            <person name="Silar P."/>
            <person name="Natvig D.O."/>
            <person name="Lalanne C."/>
            <person name="Gautier V."/>
            <person name="Ament-Velasquez S.L."/>
            <person name="Kruys A."/>
            <person name="Hutchinson M.I."/>
            <person name="Powell A.J."/>
            <person name="Barry K."/>
            <person name="Miller A.N."/>
            <person name="Grigoriev I.V."/>
            <person name="Debuchy R."/>
            <person name="Gladieux P."/>
            <person name="Hiltunen Thoren M."/>
            <person name="Johannesson H."/>
        </authorList>
    </citation>
    <scope>NUCLEOTIDE SEQUENCE</scope>
    <source>
        <strain evidence="17">PSN293</strain>
    </source>
</reference>
<evidence type="ECO:0000256" key="2">
    <source>
        <dbReference type="ARBA" id="ARBA00004613"/>
    </source>
</evidence>
<dbReference type="SMART" id="SM00636">
    <property type="entry name" value="Glyco_18"/>
    <property type="match status" value="1"/>
</dbReference>
<accession>A0AAN6XWH9</accession>
<dbReference type="SMART" id="SM00270">
    <property type="entry name" value="ChtBD1"/>
    <property type="match status" value="2"/>
</dbReference>
<evidence type="ECO:0000256" key="1">
    <source>
        <dbReference type="ARBA" id="ARBA00000822"/>
    </source>
</evidence>
<dbReference type="InterPro" id="IPR011583">
    <property type="entry name" value="Chitinase_II/V-like_cat"/>
</dbReference>
<keyword evidence="12" id="KW-1015">Disulfide bond</keyword>
<keyword evidence="7 13" id="KW-0378">Hydrolase</keyword>
<dbReference type="Proteomes" id="UP001301769">
    <property type="component" value="Unassembled WGS sequence"/>
</dbReference>
<dbReference type="InterPro" id="IPR036861">
    <property type="entry name" value="Endochitinase-like_sf"/>
</dbReference>
<reference evidence="17" key="2">
    <citation type="submission" date="2023-05" db="EMBL/GenBank/DDBJ databases">
        <authorList>
            <consortium name="Lawrence Berkeley National Laboratory"/>
            <person name="Steindorff A."/>
            <person name="Hensen N."/>
            <person name="Bonometti L."/>
            <person name="Westerberg I."/>
            <person name="Brannstrom I.O."/>
            <person name="Guillou S."/>
            <person name="Cros-Aarteil S."/>
            <person name="Calhoun S."/>
            <person name="Haridas S."/>
            <person name="Kuo A."/>
            <person name="Mondo S."/>
            <person name="Pangilinan J."/>
            <person name="Riley R."/>
            <person name="Labutti K."/>
            <person name="Andreopoulos B."/>
            <person name="Lipzen A."/>
            <person name="Chen C."/>
            <person name="Yanf M."/>
            <person name="Daum C."/>
            <person name="Ng V."/>
            <person name="Clum A."/>
            <person name="Ohm R."/>
            <person name="Martin F."/>
            <person name="Silar P."/>
            <person name="Natvig D."/>
            <person name="Lalanne C."/>
            <person name="Gautier V."/>
            <person name="Ament-Velasquez S.L."/>
            <person name="Kruys A."/>
            <person name="Hutchinson M.I."/>
            <person name="Powell A.J."/>
            <person name="Barry K."/>
            <person name="Miller A.N."/>
            <person name="Grigoriev I.V."/>
            <person name="Debuchy R."/>
            <person name="Gladieux P."/>
            <person name="Thoren M.H."/>
            <person name="Johannesson H."/>
        </authorList>
    </citation>
    <scope>NUCLEOTIDE SEQUENCE</scope>
    <source>
        <strain evidence="17">PSN293</strain>
    </source>
</reference>
<keyword evidence="10 13" id="KW-0326">Glycosidase</keyword>
<dbReference type="SUPFAM" id="SSF54556">
    <property type="entry name" value="Chitinase insertion domain"/>
    <property type="match status" value="1"/>
</dbReference>
<keyword evidence="18" id="KW-1185">Reference proteome</keyword>
<keyword evidence="6 12" id="KW-0147">Chitin-binding</keyword>
<evidence type="ECO:0000256" key="8">
    <source>
        <dbReference type="ARBA" id="ARBA00023024"/>
    </source>
</evidence>
<dbReference type="Gene3D" id="3.30.60.10">
    <property type="entry name" value="Endochitinase-like"/>
    <property type="match status" value="1"/>
</dbReference>
<keyword evidence="11" id="KW-0624">Polysaccharide degradation</keyword>
<dbReference type="Pfam" id="PF00704">
    <property type="entry name" value="Glyco_hydro_18"/>
    <property type="match status" value="1"/>
</dbReference>
<dbReference type="InterPro" id="IPR029070">
    <property type="entry name" value="Chitinase_insertion_sf"/>
</dbReference>
<evidence type="ECO:0000256" key="3">
    <source>
        <dbReference type="ARBA" id="ARBA00008682"/>
    </source>
</evidence>
<comment type="subcellular location">
    <subcellularLocation>
        <location evidence="2">Secreted</location>
    </subcellularLocation>
</comment>
<comment type="caution">
    <text evidence="12">Lacks conserved residue(s) required for the propagation of feature annotation.</text>
</comment>
<dbReference type="PROSITE" id="PS51910">
    <property type="entry name" value="GH18_2"/>
    <property type="match status" value="1"/>
</dbReference>
<dbReference type="SUPFAM" id="SSF51445">
    <property type="entry name" value="(Trans)glycosidases"/>
    <property type="match status" value="1"/>
</dbReference>
<dbReference type="Pfam" id="PF00187">
    <property type="entry name" value="Chitin_bind_1"/>
    <property type="match status" value="1"/>
</dbReference>
<evidence type="ECO:0000259" key="15">
    <source>
        <dbReference type="PROSITE" id="PS50941"/>
    </source>
</evidence>
<gene>
    <name evidence="17" type="ORF">QBC37DRAFT_392450</name>
</gene>
<proteinExistence type="inferred from homology"/>
<evidence type="ECO:0000313" key="17">
    <source>
        <dbReference type="EMBL" id="KAK4207881.1"/>
    </source>
</evidence>
<feature type="chain" id="PRO_5043028214" description="chitinase" evidence="14">
    <location>
        <begin position="25"/>
        <end position="1436"/>
    </location>
</feature>
<dbReference type="Gene3D" id="3.10.50.10">
    <property type="match status" value="1"/>
</dbReference>
<dbReference type="GO" id="GO:0006032">
    <property type="term" value="P:chitin catabolic process"/>
    <property type="evidence" value="ECO:0007669"/>
    <property type="project" value="UniProtKB-KW"/>
</dbReference>
<evidence type="ECO:0000313" key="18">
    <source>
        <dbReference type="Proteomes" id="UP001301769"/>
    </source>
</evidence>
<sequence>MARYVVLWLHAIITLFALLASAQAPPAAENKSSSLSSSWMDLNSQAHAFLQGRQVDSTCTNDRPCEDGSCCHGRSGFCGRTPEHCAAGVCVSNCDAKADCGIGSDPVGKTCPLNVCCGKWGYCGTTANFCGDGCQSNCPQPGPKMLSEGDVDELVIGYLEAWNFVDDAGCAKRKADWVPVGQLTHLNVAFYYIQPGTFAIDRMPGVPPSAYNQLVDLKEKAPGLKVWLAIGGWTFSDNNTVTQPLWNEVSKNAANRNKFISELMKFMSDQGYDGVDLDWEYPGAGDRGGKQEDVDNFVHLVKDIRRAFDLQATASAHSWGLSFTAPTSYWYMRWFDLKGLMEAVDWVNLMTYDIHGSWDSPENQIGNIVLAHTNLTEIEDALNLFWRNDVPANRINLGIGFYGRTYKLVDGNCRTPGCKFIEGGTPGPCTDTSGVLSYNEISAIRKEFNINPVYDRTAGVKYMHYNRDQWLSYDDEETIRDKVEYASSKGLRGLFVWAIDQDDDDHTAMSAIVPPGKFDKRNGVGSNGNLKPATGSCSWSPCGSSPKCSKSGTVANGHDIKCKNGGRKVLCCPIDAQPDPRTCRWEVGTNNPFSKAFGLCGKPNCHDDEVLVATSDQHYWENGDKACNFGTAEPKYCCQGKRGGKDVCAPSDKCINILLMEHDASLACPQGRKRFATSGGKCGTATPRQSVTTWCCEAEVETKNCFWTPEGKDKLNFGDDCSNLRECPPNYVEIGEDTAAAAGSYSQLPDCIPPGPCIDVYDDLFDIFFGPDSCKLSWGKPVPRKLCCPANDLNIGLDFLPVPLEYLFDYEGQDPPDDAITTYQIDIDASGDLANDARDANSNAFGWHIISGPPGEVTSFDRRDGSHWLLLGCDKEMHEDHTHTVKAVCTDESDGSNCDHIFRDGVATTVVQMPKGCGPGKYAIAVSMEPASPDEDIHEDPAVTHELFKRLEKRGITKPRVYDFTFNYDYSPIVKRGDPNKRIRIDYSDDAGYWANIVSAPPGRPIGSRSEHMAWKREQQVEVERDHGGSWESYLDHKWRLDRRSTPEHQLHELHERWFSSTLGDWLNAMQHVDESYEVFKRSISDNVEWTLFEWGPKICQLGGFPTEMYLKMWAEINYEVEAVAMLNLIGDFGDLNSWKESHVHFRTKGDVEASLNVLAFAKISFNSDEIELFGMERFGATFGIPGLVTVGPNFKIMARLDGEASLHTEAKISMKVASWDYTQQYPNRDQTVQDKPAENDKAEAKQMKDAPAGTGFDGPKFHADIEVKGRLTLTLTPKVIFGIQWKVDVPDVSVEVGIKSFATIHASAGASVDTGETSAQLRACWGIDCGYTLYASVNAPTIFGYHLSQYWPLASDAVPIVDECVEVELWDGTNDCDNCPGVNTRRRRSISDLGGLEAITIVSESDLNRKRFRRELSALEAISPVNYVAAFDPKL</sequence>
<evidence type="ECO:0000256" key="7">
    <source>
        <dbReference type="ARBA" id="ARBA00022801"/>
    </source>
</evidence>
<evidence type="ECO:0000259" key="16">
    <source>
        <dbReference type="PROSITE" id="PS51910"/>
    </source>
</evidence>
<dbReference type="PANTHER" id="PTHR11177:SF397">
    <property type="entry name" value="CHITINASE"/>
    <property type="match status" value="1"/>
</dbReference>
<comment type="similarity">
    <text evidence="3">Belongs to the glycosyl hydrolase 18 family. Chitinase class V subfamily.</text>
</comment>
<feature type="signal peptide" evidence="14">
    <location>
        <begin position="1"/>
        <end position="24"/>
    </location>
</feature>
<dbReference type="GO" id="GO:0008843">
    <property type="term" value="F:endochitinase activity"/>
    <property type="evidence" value="ECO:0007669"/>
    <property type="project" value="UniProtKB-EC"/>
</dbReference>
<name>A0AAN6XWH9_9PEZI</name>